<dbReference type="Proteomes" id="UP000012081">
    <property type="component" value="Unassembled WGS sequence"/>
</dbReference>
<proteinExistence type="predicted"/>
<comment type="caution">
    <text evidence="1">The sequence shown here is derived from an EMBL/GenBank/DDBJ whole genome shotgun (WGS) entry which is preliminary data.</text>
</comment>
<evidence type="ECO:0000313" key="1">
    <source>
        <dbReference type="EMBL" id="EMT51819.1"/>
    </source>
</evidence>
<organism evidence="1 2">
    <name type="scientific">Brevibacillus borstelensis AK1</name>
    <dbReference type="NCBI Taxonomy" id="1300222"/>
    <lineage>
        <taxon>Bacteria</taxon>
        <taxon>Bacillati</taxon>
        <taxon>Bacillota</taxon>
        <taxon>Bacilli</taxon>
        <taxon>Bacillales</taxon>
        <taxon>Paenibacillaceae</taxon>
        <taxon>Brevibacillus</taxon>
    </lineage>
</organism>
<dbReference type="InterPro" id="IPR007391">
    <property type="entry name" value="Vancomycin_resist_VanW"/>
</dbReference>
<protein>
    <recommendedName>
        <fullName evidence="3">Vancomycin resistance protein</fullName>
    </recommendedName>
</protein>
<dbReference type="InterPro" id="IPR052913">
    <property type="entry name" value="Glycopeptide_resist_protein"/>
</dbReference>
<dbReference type="PANTHER" id="PTHR35788:SF1">
    <property type="entry name" value="EXPORTED PROTEIN"/>
    <property type="match status" value="1"/>
</dbReference>
<gene>
    <name evidence="1" type="ORF">I532_15791</name>
</gene>
<evidence type="ECO:0008006" key="3">
    <source>
        <dbReference type="Google" id="ProtNLM"/>
    </source>
</evidence>
<reference evidence="1 2" key="1">
    <citation type="submission" date="2013-03" db="EMBL/GenBank/DDBJ databases">
        <title>Assembly of a new bacterial strain Brevibacillus borstelensis AK1.</title>
        <authorList>
            <person name="Rajan I."/>
            <person name="PoliReddy D."/>
            <person name="Sugumar T."/>
            <person name="Rathinam K."/>
            <person name="Alqarawi S."/>
            <person name="Khalil A.B."/>
            <person name="Sivakumar N."/>
        </authorList>
    </citation>
    <scope>NUCLEOTIDE SEQUENCE [LARGE SCALE GENOMIC DNA]</scope>
    <source>
        <strain evidence="1 2">AK1</strain>
    </source>
</reference>
<evidence type="ECO:0000313" key="2">
    <source>
        <dbReference type="Proteomes" id="UP000012081"/>
    </source>
</evidence>
<dbReference type="Pfam" id="PF04294">
    <property type="entry name" value="VanW"/>
    <property type="match status" value="1"/>
</dbReference>
<name>M8D6C4_9BACL</name>
<dbReference type="PATRIC" id="fig|1300222.3.peg.3302"/>
<keyword evidence="2" id="KW-1185">Reference proteome</keyword>
<dbReference type="PANTHER" id="PTHR35788">
    <property type="entry name" value="EXPORTED PROTEIN-RELATED"/>
    <property type="match status" value="1"/>
</dbReference>
<sequence length="282" mass="32920">MNLFINKKGGGSMRPIKRSRWRLAAGICYYRIKRYREWLFGRKKYARLRKPERLPCLHKHHQTPLLRQLQNVEMWMQHNKVTNLRIASERLDGIVVRPGETFSYWKLIGKPTRRKGYLEGMLLSHGQVLAGVGGGLCQLSNLIYWMTLFTPLTVTERHRHSYDVFPDTSRTQPFGSGATCFCNYLDLQIANQTNQAFQLRLSLADGCLVGEWLGEYPPTRRYEVYEKKHAITPGLWGGYERRNLLYRRVYDLEGELIGDEFIAENRAYMMYEPLLPGREPAG</sequence>
<accession>M8D6C4</accession>
<dbReference type="EMBL" id="APBN01000006">
    <property type="protein sequence ID" value="EMT51819.1"/>
    <property type="molecule type" value="Genomic_DNA"/>
</dbReference>
<dbReference type="AlphaFoldDB" id="M8D6C4"/>
<dbReference type="STRING" id="1300222.I532_15791"/>